<evidence type="ECO:0000256" key="6">
    <source>
        <dbReference type="ARBA" id="ARBA00023204"/>
    </source>
</evidence>
<dbReference type="EMBL" id="PVTO01000008">
    <property type="protein sequence ID" value="PRY82829.1"/>
    <property type="molecule type" value="Genomic_DNA"/>
</dbReference>
<dbReference type="Pfam" id="PF03851">
    <property type="entry name" value="UvdE"/>
    <property type="match status" value="1"/>
</dbReference>
<evidence type="ECO:0000256" key="4">
    <source>
        <dbReference type="ARBA" id="ARBA00022769"/>
    </source>
</evidence>
<keyword evidence="1" id="KW-0540">Nuclease</keyword>
<dbReference type="InterPro" id="IPR004601">
    <property type="entry name" value="UvdE"/>
</dbReference>
<evidence type="ECO:0000256" key="3">
    <source>
        <dbReference type="ARBA" id="ARBA00022763"/>
    </source>
</evidence>
<evidence type="ECO:0000313" key="8">
    <source>
        <dbReference type="EMBL" id="PRY82829.1"/>
    </source>
</evidence>
<keyword evidence="4" id="KW-0228">DNA excision</keyword>
<keyword evidence="9" id="KW-1185">Reference proteome</keyword>
<dbReference type="Pfam" id="PF08349">
    <property type="entry name" value="DUF1722"/>
    <property type="match status" value="1"/>
</dbReference>
<dbReference type="AlphaFoldDB" id="A0A2T0W828"/>
<protein>
    <submittedName>
        <fullName evidence="8">UV DNA damage endonuclease</fullName>
    </submittedName>
</protein>
<evidence type="ECO:0000256" key="5">
    <source>
        <dbReference type="ARBA" id="ARBA00022801"/>
    </source>
</evidence>
<sequence>MSDKLGLTNTSKGDFMSIGYACLTRGVNDLRYKTCRKQNATKENLAQLIEHNLAVLEDMIDYNQQQGIKLFRMSSDIIPFGSDFEVNDLNWSELFKTCFERIGSKIRRNQIRVSMHPGQYTVLNSPNPDVVSRAMDDLKYHTQFIDNLGVGPEHKIILHIGGVYGDKESAFDRFIEVYARLEDAVKDRLIIENDDRLFTIEDVLKISDQTGAPVVYDNLHHYINGGKLDRSGAYWIEKAKATWKDQDGKAKVHYSQQQYGAREGAHSYTVRIKEFLRYYQSVEPLNVDIMLEVKDKNLSAVKCILATSDKEGIKNLEKEWARYKYAILEKSQPHYQLIRELLKDKNAYPVVSFYELIEEALETVPSSKDALNSLDHVWGYVSNEADIKEKKAYEKYKKEVELSVESLPKAKRFLKRLAVKQNSTYLLESYYFDL</sequence>
<keyword evidence="5" id="KW-0378">Hydrolase</keyword>
<feature type="domain" description="DUF1722" evidence="7">
    <location>
        <begin position="324"/>
        <end position="433"/>
    </location>
</feature>
<dbReference type="InterPro" id="IPR013560">
    <property type="entry name" value="DUF1722"/>
</dbReference>
<keyword evidence="6" id="KW-0234">DNA repair</keyword>
<proteinExistence type="predicted"/>
<dbReference type="GO" id="GO:0004519">
    <property type="term" value="F:endonuclease activity"/>
    <property type="evidence" value="ECO:0007669"/>
    <property type="project" value="UniProtKB-KW"/>
</dbReference>
<dbReference type="GO" id="GO:0016787">
    <property type="term" value="F:hydrolase activity"/>
    <property type="evidence" value="ECO:0007669"/>
    <property type="project" value="UniProtKB-KW"/>
</dbReference>
<evidence type="ECO:0000256" key="2">
    <source>
        <dbReference type="ARBA" id="ARBA00022759"/>
    </source>
</evidence>
<dbReference type="SUPFAM" id="SSF51658">
    <property type="entry name" value="Xylose isomerase-like"/>
    <property type="match status" value="1"/>
</dbReference>
<name>A0A2T0W828_9LACT</name>
<dbReference type="PANTHER" id="PTHR31290">
    <property type="entry name" value="UV-DAMAGE ENDONUCLEASE"/>
    <property type="match status" value="1"/>
</dbReference>
<comment type="caution">
    <text evidence="8">The sequence shown here is derived from an EMBL/GenBank/DDBJ whole genome shotgun (WGS) entry which is preliminary data.</text>
</comment>
<dbReference type="InterPro" id="IPR036237">
    <property type="entry name" value="Xyl_isomerase-like_sf"/>
</dbReference>
<reference evidence="8 9" key="1">
    <citation type="submission" date="2018-03" db="EMBL/GenBank/DDBJ databases">
        <title>Genomic Encyclopedia of Archaeal and Bacterial Type Strains, Phase II (KMG-II): from individual species to whole genera.</title>
        <authorList>
            <person name="Goeker M."/>
        </authorList>
    </citation>
    <scope>NUCLEOTIDE SEQUENCE [LARGE SCALE GENOMIC DNA]</scope>
    <source>
        <strain evidence="8 9">DSM 13175</strain>
    </source>
</reference>
<dbReference type="NCBIfam" id="TIGR00629">
    <property type="entry name" value="uvde"/>
    <property type="match status" value="1"/>
</dbReference>
<evidence type="ECO:0000256" key="1">
    <source>
        <dbReference type="ARBA" id="ARBA00022722"/>
    </source>
</evidence>
<evidence type="ECO:0000259" key="7">
    <source>
        <dbReference type="Pfam" id="PF08349"/>
    </source>
</evidence>
<gene>
    <name evidence="8" type="ORF">CLV38_10837</name>
</gene>
<organism evidence="8 9">
    <name type="scientific">Alkalibacterium olivapovliticus</name>
    <dbReference type="NCBI Taxonomy" id="99907"/>
    <lineage>
        <taxon>Bacteria</taxon>
        <taxon>Bacillati</taxon>
        <taxon>Bacillota</taxon>
        <taxon>Bacilli</taxon>
        <taxon>Lactobacillales</taxon>
        <taxon>Carnobacteriaceae</taxon>
        <taxon>Alkalibacterium</taxon>
    </lineage>
</organism>
<dbReference type="GO" id="GO:0009411">
    <property type="term" value="P:response to UV"/>
    <property type="evidence" value="ECO:0007669"/>
    <property type="project" value="InterPro"/>
</dbReference>
<keyword evidence="3" id="KW-0227">DNA damage</keyword>
<dbReference type="Gene3D" id="3.20.20.150">
    <property type="entry name" value="Divalent-metal-dependent TIM barrel enzymes"/>
    <property type="match status" value="1"/>
</dbReference>
<evidence type="ECO:0000313" key="9">
    <source>
        <dbReference type="Proteomes" id="UP000238205"/>
    </source>
</evidence>
<dbReference type="Proteomes" id="UP000238205">
    <property type="component" value="Unassembled WGS sequence"/>
</dbReference>
<dbReference type="GO" id="GO:0006289">
    <property type="term" value="P:nucleotide-excision repair"/>
    <property type="evidence" value="ECO:0007669"/>
    <property type="project" value="InterPro"/>
</dbReference>
<dbReference type="PANTHER" id="PTHR31290:SF5">
    <property type="entry name" value="UV-DAMAGE ENDONUCLEASE"/>
    <property type="match status" value="1"/>
</dbReference>
<accession>A0A2T0W828</accession>
<keyword evidence="2 8" id="KW-0255">Endonuclease</keyword>